<keyword evidence="2" id="KW-1185">Reference proteome</keyword>
<comment type="caution">
    <text evidence="1">The sequence shown here is derived from an EMBL/GenBank/DDBJ whole genome shotgun (WGS) entry which is preliminary data.</text>
</comment>
<dbReference type="Proteomes" id="UP001159363">
    <property type="component" value="Chromosome 15"/>
</dbReference>
<sequence length="484" mass="54126">MASSSCAEMSDCVRFIREQSLEKGGGGATITAKKKGIETLQKASIIRRRNDNTKFLVGKDQIRIHNAFSKSYSNYRRIEAYLHQGFHQAGPSTSSPLHLMSKDEILFIWWRKKSSGTNFWKQKGKVEMNGFRKLFTGTTVLVKECCINPHRLTGTGQGHSTYTEIDQAMECVYSFLEENSDECQFSFAQLMYAIEGECQVDRRTVKSRLLFKYGEDILFVETGNTSTVCFRNTGYKIPTQNWYENKKLNPQEERMRVVKAAADIIIADIRSKAHNSDIPASLFTLLETVILKNKKGSYDKWKRTCVAISHAVVAAARPRSFLSPILTGLSVFVYRKFGSKLLTNMMSSPGFWSSHTKAQLLEASSISQSQPPLIKPRTFHPMRGIVCMTPHDAVGQAGNVKLSGRMSVTEVVATAVVIELQIFVKNPNSGLKTVAIKDLDSLSSTATTVISQSAAELLWFYSKSTGTHLPRWNSFMAKASENGE</sequence>
<reference evidence="1 2" key="1">
    <citation type="submission" date="2023-02" db="EMBL/GenBank/DDBJ databases">
        <title>LHISI_Scaffold_Assembly.</title>
        <authorList>
            <person name="Stuart O.P."/>
            <person name="Cleave R."/>
            <person name="Magrath M.J.L."/>
            <person name="Mikheyev A.S."/>
        </authorList>
    </citation>
    <scope>NUCLEOTIDE SEQUENCE [LARGE SCALE GENOMIC DNA]</scope>
    <source>
        <strain evidence="1">Daus_M_001</strain>
        <tissue evidence="1">Leg muscle</tissue>
    </source>
</reference>
<organism evidence="1 2">
    <name type="scientific">Dryococelus australis</name>
    <dbReference type="NCBI Taxonomy" id="614101"/>
    <lineage>
        <taxon>Eukaryota</taxon>
        <taxon>Metazoa</taxon>
        <taxon>Ecdysozoa</taxon>
        <taxon>Arthropoda</taxon>
        <taxon>Hexapoda</taxon>
        <taxon>Insecta</taxon>
        <taxon>Pterygota</taxon>
        <taxon>Neoptera</taxon>
        <taxon>Polyneoptera</taxon>
        <taxon>Phasmatodea</taxon>
        <taxon>Verophasmatodea</taxon>
        <taxon>Anareolatae</taxon>
        <taxon>Phasmatidae</taxon>
        <taxon>Eurycanthinae</taxon>
        <taxon>Dryococelus</taxon>
    </lineage>
</organism>
<gene>
    <name evidence="1" type="ORF">PR048_032182</name>
</gene>
<evidence type="ECO:0000313" key="2">
    <source>
        <dbReference type="Proteomes" id="UP001159363"/>
    </source>
</evidence>
<proteinExistence type="predicted"/>
<protein>
    <submittedName>
        <fullName evidence="1">Uncharacterized protein</fullName>
    </submittedName>
</protein>
<dbReference type="EMBL" id="JARBHB010000016">
    <property type="protein sequence ID" value="KAJ8866339.1"/>
    <property type="molecule type" value="Genomic_DNA"/>
</dbReference>
<evidence type="ECO:0000313" key="1">
    <source>
        <dbReference type="EMBL" id="KAJ8866339.1"/>
    </source>
</evidence>
<name>A0ABQ9G5K8_9NEOP</name>
<accession>A0ABQ9G5K8</accession>